<dbReference type="PROSITE" id="PS50048">
    <property type="entry name" value="ZN2_CY6_FUNGAL_2"/>
    <property type="match status" value="1"/>
</dbReference>
<protein>
    <submittedName>
        <fullName evidence="6">Fungal specific transcription factor domain-containing protein</fullName>
    </submittedName>
</protein>
<dbReference type="GO" id="GO:0003677">
    <property type="term" value="F:DNA binding"/>
    <property type="evidence" value="ECO:0007669"/>
    <property type="project" value="InterPro"/>
</dbReference>
<dbReference type="PANTHER" id="PTHR31001">
    <property type="entry name" value="UNCHARACTERIZED TRANSCRIPTIONAL REGULATORY PROTEIN"/>
    <property type="match status" value="1"/>
</dbReference>
<dbReference type="Gene3D" id="4.10.240.10">
    <property type="entry name" value="Zn(2)-C6 fungal-type DNA-binding domain"/>
    <property type="match status" value="1"/>
</dbReference>
<evidence type="ECO:0000256" key="3">
    <source>
        <dbReference type="ARBA" id="ARBA00023242"/>
    </source>
</evidence>
<dbReference type="InterPro" id="IPR001138">
    <property type="entry name" value="Zn2Cys6_DnaBD"/>
</dbReference>
<dbReference type="SUPFAM" id="SSF57701">
    <property type="entry name" value="Zn2/Cys6 DNA-binding domain"/>
    <property type="match status" value="1"/>
</dbReference>
<dbReference type="EMBL" id="WIGN01000144">
    <property type="protein sequence ID" value="KAF6807122.1"/>
    <property type="molecule type" value="Genomic_DNA"/>
</dbReference>
<evidence type="ECO:0000313" key="6">
    <source>
        <dbReference type="EMBL" id="KAF6807122.1"/>
    </source>
</evidence>
<dbReference type="Pfam" id="PF04082">
    <property type="entry name" value="Fungal_trans"/>
    <property type="match status" value="1"/>
</dbReference>
<dbReference type="InterPro" id="IPR007219">
    <property type="entry name" value="XnlR_reg_dom"/>
</dbReference>
<accession>A0A8H6MS49</accession>
<dbReference type="InterPro" id="IPR036864">
    <property type="entry name" value="Zn2-C6_fun-type_DNA-bd_sf"/>
</dbReference>
<dbReference type="AlphaFoldDB" id="A0A8H6MS49"/>
<dbReference type="Proteomes" id="UP000652219">
    <property type="component" value="Unassembled WGS sequence"/>
</dbReference>
<dbReference type="Pfam" id="PF00172">
    <property type="entry name" value="Zn_clus"/>
    <property type="match status" value="1"/>
</dbReference>
<dbReference type="CDD" id="cd12148">
    <property type="entry name" value="fungal_TF_MHR"/>
    <property type="match status" value="1"/>
</dbReference>
<dbReference type="GO" id="GO:0000981">
    <property type="term" value="F:DNA-binding transcription factor activity, RNA polymerase II-specific"/>
    <property type="evidence" value="ECO:0007669"/>
    <property type="project" value="InterPro"/>
</dbReference>
<dbReference type="GO" id="GO:0006351">
    <property type="term" value="P:DNA-templated transcription"/>
    <property type="evidence" value="ECO:0007669"/>
    <property type="project" value="InterPro"/>
</dbReference>
<keyword evidence="2" id="KW-0479">Metal-binding</keyword>
<sequence length="661" mass="75216">MASGPPATAPHKTACTICARRKVKCDRKDPCSNCSKSKVQCVYESPALHRRPRKRAADEDLLARLAAYEDLMQRHNVDFSPFAQTWIPSSLEAPVEQSDAQKSMPLTPATTTPGERSGIPQAACTPSDMEPSLWPNLCPELKHPPVLGPSNVDDPLLLPMPSLHSLLSTPHTELSTLHPESRLIFRYWQVFVETVNPLLKIVHVPTLQQRILDASWNPSTAPKPLAATMFAIYTLAVTSMSSQECQTALGESRDSLLTCYRAATYRALIEVDFLTTRDFEVLQALLLFLFTSPESELTSTLAIVAVKLAKKMGLHHARPDPKLSFFEREMRVRVWWQLYALEVRTRALMSPEMKSPPSRGEFGDIRPPMNVNDADLHPDMAEAPVEHEGLTEMMCVLMKCEVFLWFRASALPTSFLENISKVGARDCAWWESERNMIQELEAIYERKYFRYMDRRIPLHNQTFAMARLAITLMMFKTHHPRGRTPGSDGEILLSREEGELLFDLAVRWMESVEVTLHSQFSSHIFTHMTSKCHNDAVVYVISDLRRRCSGERVDQAWGLVERYFRDHEELFEDGKNSFNEALGDLTLEAWEARRKALAVGKGPQEEVETPQFINRLWEKSRRRVEGVPQRSGVADLQDLGEVGLTADGNLDWDYWNKFLSF</sequence>
<dbReference type="InterPro" id="IPR050613">
    <property type="entry name" value="Sec_Metabolite_Reg"/>
</dbReference>
<evidence type="ECO:0000313" key="7">
    <source>
        <dbReference type="Proteomes" id="UP000652219"/>
    </source>
</evidence>
<name>A0A8H6MS49_9PEZI</name>
<evidence type="ECO:0000256" key="2">
    <source>
        <dbReference type="ARBA" id="ARBA00022723"/>
    </source>
</evidence>
<gene>
    <name evidence="6" type="ORF">CSOJ01_08389</name>
</gene>
<keyword evidence="7" id="KW-1185">Reference proteome</keyword>
<keyword evidence="3" id="KW-0539">Nucleus</keyword>
<feature type="domain" description="Zn(2)-C6 fungal-type" evidence="5">
    <location>
        <begin position="14"/>
        <end position="43"/>
    </location>
</feature>
<dbReference type="GO" id="GO:0008270">
    <property type="term" value="F:zinc ion binding"/>
    <property type="evidence" value="ECO:0007669"/>
    <property type="project" value="InterPro"/>
</dbReference>
<evidence type="ECO:0000259" key="5">
    <source>
        <dbReference type="PROSITE" id="PS50048"/>
    </source>
</evidence>
<dbReference type="PANTHER" id="PTHR31001:SF85">
    <property type="entry name" value="ZN(II)2CYS6 TRANSCRIPTION FACTOR (EUROFUNG)"/>
    <property type="match status" value="1"/>
</dbReference>
<comment type="subcellular location">
    <subcellularLocation>
        <location evidence="1">Nucleus</location>
    </subcellularLocation>
</comment>
<dbReference type="SMART" id="SM00066">
    <property type="entry name" value="GAL4"/>
    <property type="match status" value="1"/>
</dbReference>
<organism evidence="6 7">
    <name type="scientific">Colletotrichum sojae</name>
    <dbReference type="NCBI Taxonomy" id="2175907"/>
    <lineage>
        <taxon>Eukaryota</taxon>
        <taxon>Fungi</taxon>
        <taxon>Dikarya</taxon>
        <taxon>Ascomycota</taxon>
        <taxon>Pezizomycotina</taxon>
        <taxon>Sordariomycetes</taxon>
        <taxon>Hypocreomycetidae</taxon>
        <taxon>Glomerellales</taxon>
        <taxon>Glomerellaceae</taxon>
        <taxon>Colletotrichum</taxon>
        <taxon>Colletotrichum orchidearum species complex</taxon>
    </lineage>
</organism>
<comment type="caution">
    <text evidence="6">The sequence shown here is derived from an EMBL/GenBank/DDBJ whole genome shotgun (WGS) entry which is preliminary data.</text>
</comment>
<feature type="region of interest" description="Disordered" evidence="4">
    <location>
        <begin position="93"/>
        <end position="119"/>
    </location>
</feature>
<evidence type="ECO:0000256" key="4">
    <source>
        <dbReference type="SAM" id="MobiDB-lite"/>
    </source>
</evidence>
<dbReference type="GO" id="GO:0005634">
    <property type="term" value="C:nucleus"/>
    <property type="evidence" value="ECO:0007669"/>
    <property type="project" value="UniProtKB-SubCell"/>
</dbReference>
<reference evidence="6 7" key="1">
    <citation type="journal article" date="2020" name="Phytopathology">
        <title>Genome Sequence Resources of Colletotrichum truncatum, C. plurivorum, C. musicola, and C. sojae: Four Species Pathogenic to Soybean (Glycine max).</title>
        <authorList>
            <person name="Rogerio F."/>
            <person name="Boufleur T.R."/>
            <person name="Ciampi-Guillardi M."/>
            <person name="Sukno S.A."/>
            <person name="Thon M.R."/>
            <person name="Massola Junior N.S."/>
            <person name="Baroncelli R."/>
        </authorList>
    </citation>
    <scope>NUCLEOTIDE SEQUENCE [LARGE SCALE GENOMIC DNA]</scope>
    <source>
        <strain evidence="6 7">LFN0009</strain>
    </source>
</reference>
<dbReference type="CDD" id="cd00067">
    <property type="entry name" value="GAL4"/>
    <property type="match status" value="1"/>
</dbReference>
<dbReference type="PROSITE" id="PS00463">
    <property type="entry name" value="ZN2_CY6_FUNGAL_1"/>
    <property type="match status" value="1"/>
</dbReference>
<proteinExistence type="predicted"/>
<evidence type="ECO:0000256" key="1">
    <source>
        <dbReference type="ARBA" id="ARBA00004123"/>
    </source>
</evidence>